<sequence length="350" mass="37884">MKFKTILLLCGMLAIALVVFRLHSMWHFRFIEPVVPGDCTVVSGLVGVEDIVVDPHSGLAYLSVCDRRAVAAGQPANGGIWTYDLNDDEPVPLRLETGLGDDFQPHGIDLLSGPSGAVGLFVVNHGQGQHAVELFDLNGRQLVHRKTVQDPLLVSPNDVTAVADDRFYVTNDHGSRGALGKNLEDYLGLKRSGVVYYDGTRCRNVAGGIGYANGIALGPDGSSVYVCACSEGTVREYGRDAGSGALVLRQTVACGTAVDNVDVDAFGALWIGAHPKPLKFARHARSARNRSPSEVIRLTPRPNGTFERQTIYLDDGTQLSGCSVAVTFRDRMLVGSVFEPFFLDWRLSRR</sequence>
<evidence type="ECO:0008006" key="7">
    <source>
        <dbReference type="Google" id="ProtNLM"/>
    </source>
</evidence>
<accession>A0A5K7Z761</accession>
<evidence type="ECO:0000313" key="6">
    <source>
        <dbReference type="Proteomes" id="UP000427769"/>
    </source>
</evidence>
<proteinExistence type="inferred from homology"/>
<dbReference type="OrthoDB" id="1158171at2"/>
<dbReference type="AlphaFoldDB" id="A0A5K7Z761"/>
<dbReference type="SUPFAM" id="SSF63829">
    <property type="entry name" value="Calcium-dependent phosphotriesterase"/>
    <property type="match status" value="1"/>
</dbReference>
<dbReference type="InterPro" id="IPR051288">
    <property type="entry name" value="Serum_paraoxonase/arylesterase"/>
</dbReference>
<dbReference type="Pfam" id="PF01731">
    <property type="entry name" value="Arylesterase"/>
    <property type="match status" value="1"/>
</dbReference>
<keyword evidence="2" id="KW-0378">Hydrolase</keyword>
<organism evidence="5 6">
    <name type="scientific">Desulfosarcina widdelii</name>
    <dbReference type="NCBI Taxonomy" id="947919"/>
    <lineage>
        <taxon>Bacteria</taxon>
        <taxon>Pseudomonadati</taxon>
        <taxon>Thermodesulfobacteriota</taxon>
        <taxon>Desulfobacteria</taxon>
        <taxon>Desulfobacterales</taxon>
        <taxon>Desulfosarcinaceae</taxon>
        <taxon>Desulfosarcina</taxon>
    </lineage>
</organism>
<dbReference type="Proteomes" id="UP000427769">
    <property type="component" value="Chromosome"/>
</dbReference>
<reference evidence="5 6" key="1">
    <citation type="submission" date="2019-11" db="EMBL/GenBank/DDBJ databases">
        <title>Comparative genomics of hydrocarbon-degrading Desulfosarcina strains.</title>
        <authorList>
            <person name="Watanabe M."/>
            <person name="Kojima H."/>
            <person name="Fukui M."/>
        </authorList>
    </citation>
    <scope>NUCLEOTIDE SEQUENCE [LARGE SCALE GENOMIC DNA]</scope>
    <source>
        <strain evidence="5 6">PP31</strain>
    </source>
</reference>
<comment type="similarity">
    <text evidence="1">Belongs to the paraoxonase family.</text>
</comment>
<gene>
    <name evidence="5" type="ORF">DSCW_42750</name>
</gene>
<dbReference type="PANTHER" id="PTHR11799:SF12">
    <property type="entry name" value="PARAOXONASE-RELATED"/>
    <property type="match status" value="1"/>
</dbReference>
<evidence type="ECO:0000256" key="4">
    <source>
        <dbReference type="ARBA" id="ARBA00023180"/>
    </source>
</evidence>
<dbReference type="InterPro" id="IPR011042">
    <property type="entry name" value="6-blade_b-propeller_TolB-like"/>
</dbReference>
<protein>
    <recommendedName>
        <fullName evidence="7">SMP-30/Gluconolactonase/LRE-like region domain-containing protein</fullName>
    </recommendedName>
</protein>
<keyword evidence="6" id="KW-1185">Reference proteome</keyword>
<dbReference type="PRINTS" id="PR01785">
    <property type="entry name" value="PARAOXONASE"/>
</dbReference>
<evidence type="ECO:0000313" key="5">
    <source>
        <dbReference type="EMBL" id="BBO76858.1"/>
    </source>
</evidence>
<keyword evidence="4" id="KW-0325">Glycoprotein</keyword>
<dbReference type="KEGG" id="dwd:DSCW_42750"/>
<dbReference type="Gene3D" id="2.120.10.30">
    <property type="entry name" value="TolB, C-terminal domain"/>
    <property type="match status" value="1"/>
</dbReference>
<dbReference type="EMBL" id="AP021875">
    <property type="protein sequence ID" value="BBO76858.1"/>
    <property type="molecule type" value="Genomic_DNA"/>
</dbReference>
<dbReference type="InterPro" id="IPR002640">
    <property type="entry name" value="Arylesterase"/>
</dbReference>
<dbReference type="RefSeq" id="WP_155305662.1">
    <property type="nucleotide sequence ID" value="NZ_AP021875.1"/>
</dbReference>
<name>A0A5K7Z761_9BACT</name>
<evidence type="ECO:0000256" key="2">
    <source>
        <dbReference type="ARBA" id="ARBA00022801"/>
    </source>
</evidence>
<keyword evidence="3" id="KW-1015">Disulfide bond</keyword>
<dbReference type="GO" id="GO:0004064">
    <property type="term" value="F:arylesterase activity"/>
    <property type="evidence" value="ECO:0007669"/>
    <property type="project" value="InterPro"/>
</dbReference>
<evidence type="ECO:0000256" key="3">
    <source>
        <dbReference type="ARBA" id="ARBA00023157"/>
    </source>
</evidence>
<dbReference type="PANTHER" id="PTHR11799">
    <property type="entry name" value="PARAOXONASE"/>
    <property type="match status" value="1"/>
</dbReference>
<evidence type="ECO:0000256" key="1">
    <source>
        <dbReference type="ARBA" id="ARBA00008595"/>
    </source>
</evidence>